<gene>
    <name evidence="8" type="ORF">KUF71_006920</name>
</gene>
<evidence type="ECO:0000313" key="9">
    <source>
        <dbReference type="Proteomes" id="UP001219518"/>
    </source>
</evidence>
<protein>
    <submittedName>
        <fullName evidence="8">Methylthioribose-1-phosphate isomerase</fullName>
    </submittedName>
</protein>
<comment type="caution">
    <text evidence="8">The sequence shown here is derived from an EMBL/GenBank/DDBJ whole genome shotgun (WGS) entry which is preliminary data.</text>
</comment>
<dbReference type="Proteomes" id="UP001219518">
    <property type="component" value="Unassembled WGS sequence"/>
</dbReference>
<evidence type="ECO:0000256" key="4">
    <source>
        <dbReference type="ARBA" id="ARBA00022989"/>
    </source>
</evidence>
<evidence type="ECO:0000313" key="8">
    <source>
        <dbReference type="EMBL" id="KAK3917389.1"/>
    </source>
</evidence>
<evidence type="ECO:0000256" key="1">
    <source>
        <dbReference type="ARBA" id="ARBA00004651"/>
    </source>
</evidence>
<keyword evidence="6" id="KW-0675">Receptor</keyword>
<dbReference type="PANTHER" id="PTHR42643">
    <property type="entry name" value="IONOTROPIC RECEPTOR 20A-RELATED"/>
    <property type="match status" value="1"/>
</dbReference>
<evidence type="ECO:0000256" key="6">
    <source>
        <dbReference type="ARBA" id="ARBA00023170"/>
    </source>
</evidence>
<evidence type="ECO:0000256" key="3">
    <source>
        <dbReference type="ARBA" id="ARBA00022692"/>
    </source>
</evidence>
<dbReference type="PANTHER" id="PTHR42643:SF30">
    <property type="entry name" value="IONOTROPIC RECEPTOR 40A-RELATED"/>
    <property type="match status" value="1"/>
</dbReference>
<evidence type="ECO:0000256" key="7">
    <source>
        <dbReference type="ARBA" id="ARBA00023180"/>
    </source>
</evidence>
<dbReference type="GO" id="GO:0005886">
    <property type="term" value="C:plasma membrane"/>
    <property type="evidence" value="ECO:0007669"/>
    <property type="project" value="UniProtKB-SubCell"/>
</dbReference>
<dbReference type="AlphaFoldDB" id="A0AAE1LG15"/>
<keyword evidence="8" id="KW-0413">Isomerase</keyword>
<reference evidence="8" key="2">
    <citation type="journal article" date="2023" name="BMC Genomics">
        <title>Pest status, molecular evolution, and epigenetic factors derived from the genome assembly of Frankliniella fusca, a thysanopteran phytovirus vector.</title>
        <authorList>
            <person name="Catto M.A."/>
            <person name="Labadie P.E."/>
            <person name="Jacobson A.L."/>
            <person name="Kennedy G.G."/>
            <person name="Srinivasan R."/>
            <person name="Hunt B.G."/>
        </authorList>
    </citation>
    <scope>NUCLEOTIDE SEQUENCE</scope>
    <source>
        <strain evidence="8">PL_HMW_Pooled</strain>
    </source>
</reference>
<accession>A0AAE1LG15</accession>
<evidence type="ECO:0000256" key="5">
    <source>
        <dbReference type="ARBA" id="ARBA00023136"/>
    </source>
</evidence>
<keyword evidence="4" id="KW-1133">Transmembrane helix</keyword>
<dbReference type="Gene3D" id="1.10.287.70">
    <property type="match status" value="1"/>
</dbReference>
<sequence>MLEGQGQASLFYKRFDSCAHQITWSPWSGEVLGAIRRLGHCDVGVVLSQGFMMELGVVPHVHYLGVHLVSLTVLVPAGRGPRPLPLAAVTAEFSAELWAGTALALAAVSLALAAAWWCSDRGALAAALQAGALHAVAPLLAQAPPAAAAHSPRPLYAVWLLASVVLVAAYQGLLLSELTRPPTDIDSPEQLARSGLDVLLPVGLWNVGLDLLPPALRRRARFVERPDLGAALHRVVEDQDAALIVFGPQLATLMESQRAARGTREFTLHSFELPFEIMGAFALASTGSPLAAPFQDHMLRAQEAGLFQQAITGSTDVLSPGVSADWVHPLSLDEVLPAFVLLAAGQCAAGVVFLLEVLWHRLQLGH</sequence>
<keyword evidence="9" id="KW-1185">Reference proteome</keyword>
<dbReference type="GO" id="GO:0016853">
    <property type="term" value="F:isomerase activity"/>
    <property type="evidence" value="ECO:0007669"/>
    <property type="project" value="UniProtKB-KW"/>
</dbReference>
<organism evidence="8 9">
    <name type="scientific">Frankliniella fusca</name>
    <dbReference type="NCBI Taxonomy" id="407009"/>
    <lineage>
        <taxon>Eukaryota</taxon>
        <taxon>Metazoa</taxon>
        <taxon>Ecdysozoa</taxon>
        <taxon>Arthropoda</taxon>
        <taxon>Hexapoda</taxon>
        <taxon>Insecta</taxon>
        <taxon>Pterygota</taxon>
        <taxon>Neoptera</taxon>
        <taxon>Paraneoptera</taxon>
        <taxon>Thysanoptera</taxon>
        <taxon>Terebrantia</taxon>
        <taxon>Thripoidea</taxon>
        <taxon>Thripidae</taxon>
        <taxon>Frankliniella</taxon>
    </lineage>
</organism>
<reference evidence="8" key="1">
    <citation type="submission" date="2021-07" db="EMBL/GenBank/DDBJ databases">
        <authorList>
            <person name="Catto M.A."/>
            <person name="Jacobson A."/>
            <person name="Kennedy G."/>
            <person name="Labadie P."/>
            <person name="Hunt B.G."/>
            <person name="Srinivasan R."/>
        </authorList>
    </citation>
    <scope>NUCLEOTIDE SEQUENCE</scope>
    <source>
        <strain evidence="8">PL_HMW_Pooled</strain>
        <tissue evidence="8">Head</tissue>
    </source>
</reference>
<keyword evidence="5" id="KW-0472">Membrane</keyword>
<evidence type="ECO:0000256" key="2">
    <source>
        <dbReference type="ARBA" id="ARBA00022475"/>
    </source>
</evidence>
<proteinExistence type="predicted"/>
<keyword evidence="7" id="KW-0325">Glycoprotein</keyword>
<name>A0AAE1LG15_9NEOP</name>
<keyword evidence="2" id="KW-1003">Cell membrane</keyword>
<keyword evidence="3" id="KW-0812">Transmembrane</keyword>
<comment type="subcellular location">
    <subcellularLocation>
        <location evidence="1">Cell membrane</location>
        <topology evidence="1">Multi-pass membrane protein</topology>
    </subcellularLocation>
</comment>
<dbReference type="EMBL" id="JAHWGI010000723">
    <property type="protein sequence ID" value="KAK3917389.1"/>
    <property type="molecule type" value="Genomic_DNA"/>
</dbReference>
<dbReference type="InterPro" id="IPR052192">
    <property type="entry name" value="Insect_Ionotropic_Sensory_Rcpt"/>
</dbReference>